<proteinExistence type="inferred from homology"/>
<keyword evidence="4 9" id="KW-1133">Transmembrane helix</keyword>
<comment type="subcellular location">
    <subcellularLocation>
        <location evidence="1">Membrane</location>
        <topology evidence="1">Multi-pass membrane protein</topology>
    </subcellularLocation>
</comment>
<comment type="similarity">
    <text evidence="2">Belongs to the TMEM86 family.</text>
</comment>
<comment type="catalytic activity">
    <reaction evidence="8">
        <text>a 1-O-(1Z-alkenyl)-sn-glycero-3-phosphocholine + H2O = a 2,3-saturated aldehyde + sn-glycerol 3-phosphocholine</text>
        <dbReference type="Rhea" id="RHEA:22544"/>
        <dbReference type="ChEBI" id="CHEBI:15377"/>
        <dbReference type="ChEBI" id="CHEBI:16870"/>
        <dbReference type="ChEBI" id="CHEBI:73359"/>
        <dbReference type="ChEBI" id="CHEBI:77287"/>
        <dbReference type="EC" id="3.3.2.2"/>
    </reaction>
</comment>
<evidence type="ECO:0000256" key="8">
    <source>
        <dbReference type="ARBA" id="ARBA00049560"/>
    </source>
</evidence>
<dbReference type="GeneID" id="103066134"/>
<evidence type="ECO:0000256" key="5">
    <source>
        <dbReference type="ARBA" id="ARBA00023136"/>
    </source>
</evidence>
<dbReference type="GO" id="GO:0016020">
    <property type="term" value="C:membrane"/>
    <property type="evidence" value="ECO:0007669"/>
    <property type="project" value="UniProtKB-SubCell"/>
</dbReference>
<evidence type="ECO:0000256" key="7">
    <source>
        <dbReference type="ARBA" id="ARBA00049458"/>
    </source>
</evidence>
<evidence type="ECO:0000313" key="10">
    <source>
        <dbReference type="Proteomes" id="UP000695026"/>
    </source>
</evidence>
<dbReference type="KEGG" id="pbi:103066134"/>
<dbReference type="PANTHER" id="PTHR31885">
    <property type="entry name" value="GH04784P"/>
    <property type="match status" value="1"/>
</dbReference>
<accession>A0A9F3W0L7</accession>
<feature type="transmembrane region" description="Helical" evidence="9">
    <location>
        <begin position="99"/>
        <end position="118"/>
    </location>
</feature>
<dbReference type="PANTHER" id="PTHR31885:SF12">
    <property type="entry name" value="LYSOPLASMALOGENASE"/>
    <property type="match status" value="1"/>
</dbReference>
<keyword evidence="3 9" id="KW-0812">Transmembrane</keyword>
<dbReference type="CTD" id="255043"/>
<dbReference type="AlphaFoldDB" id="A0A9F3W0L7"/>
<evidence type="ECO:0000256" key="6">
    <source>
        <dbReference type="ARBA" id="ARBA00035673"/>
    </source>
</evidence>
<feature type="transmembrane region" description="Helical" evidence="9">
    <location>
        <begin position="204"/>
        <end position="222"/>
    </location>
</feature>
<feature type="transmembrane region" description="Helical" evidence="9">
    <location>
        <begin position="21"/>
        <end position="39"/>
    </location>
</feature>
<dbReference type="Proteomes" id="UP000695026">
    <property type="component" value="Unplaced"/>
</dbReference>
<evidence type="ECO:0000256" key="2">
    <source>
        <dbReference type="ARBA" id="ARBA00007375"/>
    </source>
</evidence>
<evidence type="ECO:0000313" key="11">
    <source>
        <dbReference type="RefSeq" id="XP_015743838.1"/>
    </source>
</evidence>
<evidence type="ECO:0000256" key="9">
    <source>
        <dbReference type="SAM" id="Phobius"/>
    </source>
</evidence>
<dbReference type="OMA" id="ILYMSTY"/>
<comment type="catalytic activity">
    <reaction evidence="7">
        <text>a 1-O-(1Z-alkenyl)-sn-glycero-3-phosphoethanolamine + H2O = a 2,3-saturated aldehyde + sn-glycero-3-phosphoethanolamine</text>
        <dbReference type="Rhea" id="RHEA:16905"/>
        <dbReference type="ChEBI" id="CHEBI:15377"/>
        <dbReference type="ChEBI" id="CHEBI:73359"/>
        <dbReference type="ChEBI" id="CHEBI:77288"/>
        <dbReference type="ChEBI" id="CHEBI:143890"/>
        <dbReference type="EC" id="3.3.2.2"/>
    </reaction>
</comment>
<dbReference type="EC" id="3.3.2.2" evidence="6"/>
<keyword evidence="10" id="KW-1185">Reference proteome</keyword>
<name>A0A9F3W0L7_PYTBI</name>
<dbReference type="OrthoDB" id="2133758at2759"/>
<gene>
    <name evidence="11" type="primary">TMEM86B</name>
</gene>
<sequence length="231" mass="25349">MDILELDVQYRRKVAGNRRTLLLKLLPFLASSTAYFTLLPPEPSLLSTVVKCLPTFSLALFVATQAKSAGVLTPYARRIFQGLLFSCVGDACLVWPESFLAGIGAFSVCHISYISAFGWTPLQPLTFLVIEGLMALGYAMILLPCLSGIYTWAALLYSVLLGIMAWRALSCSKRLASAGSLIFLVSDLLVAHDKFCTSYPLARLLIMSTYYVAQTLIALSVTSQKISWKEN</sequence>
<organism evidence="10 11">
    <name type="scientific">Python bivittatus</name>
    <name type="common">Burmese python</name>
    <name type="synonym">Python molurus bivittatus</name>
    <dbReference type="NCBI Taxonomy" id="176946"/>
    <lineage>
        <taxon>Eukaryota</taxon>
        <taxon>Metazoa</taxon>
        <taxon>Chordata</taxon>
        <taxon>Craniata</taxon>
        <taxon>Vertebrata</taxon>
        <taxon>Euteleostomi</taxon>
        <taxon>Lepidosauria</taxon>
        <taxon>Squamata</taxon>
        <taxon>Bifurcata</taxon>
        <taxon>Unidentata</taxon>
        <taxon>Episquamata</taxon>
        <taxon>Toxicofera</taxon>
        <taxon>Serpentes</taxon>
        <taxon>Henophidia</taxon>
        <taxon>Pythonidae</taxon>
        <taxon>Python</taxon>
    </lineage>
</organism>
<keyword evidence="5 9" id="KW-0472">Membrane</keyword>
<dbReference type="Pfam" id="PF07947">
    <property type="entry name" value="YhhN"/>
    <property type="match status" value="1"/>
</dbReference>
<evidence type="ECO:0000256" key="3">
    <source>
        <dbReference type="ARBA" id="ARBA00022692"/>
    </source>
</evidence>
<reference evidence="11" key="1">
    <citation type="submission" date="2025-08" db="UniProtKB">
        <authorList>
            <consortium name="RefSeq"/>
        </authorList>
    </citation>
    <scope>IDENTIFICATION</scope>
    <source>
        <tissue evidence="11">Liver</tissue>
    </source>
</reference>
<evidence type="ECO:0000256" key="4">
    <source>
        <dbReference type="ARBA" id="ARBA00022989"/>
    </source>
</evidence>
<dbReference type="GO" id="GO:0047408">
    <property type="term" value="F:alkenylglycerophosphocholine hydrolase activity"/>
    <property type="evidence" value="ECO:0007669"/>
    <property type="project" value="UniProtKB-EC"/>
</dbReference>
<feature type="transmembrane region" description="Helical" evidence="9">
    <location>
        <begin position="149"/>
        <end position="168"/>
    </location>
</feature>
<dbReference type="InterPro" id="IPR012506">
    <property type="entry name" value="TMEM86B-like"/>
</dbReference>
<feature type="transmembrane region" description="Helical" evidence="9">
    <location>
        <begin position="175"/>
        <end position="192"/>
    </location>
</feature>
<protein>
    <recommendedName>
        <fullName evidence="6">lysoplasmalogenase</fullName>
        <ecNumber evidence="6">3.3.2.2</ecNumber>
    </recommendedName>
</protein>
<evidence type="ECO:0000256" key="1">
    <source>
        <dbReference type="ARBA" id="ARBA00004141"/>
    </source>
</evidence>
<dbReference type="RefSeq" id="XP_015743838.1">
    <property type="nucleotide sequence ID" value="XM_015888352.2"/>
</dbReference>